<keyword evidence="2" id="KW-0560">Oxidoreductase</keyword>
<accession>A0A517L1B1</accession>
<dbReference type="GO" id="GO:0016705">
    <property type="term" value="F:oxidoreductase activity, acting on paired donors, with incorporation or reduction of molecular oxygen"/>
    <property type="evidence" value="ECO:0007669"/>
    <property type="project" value="InterPro"/>
</dbReference>
<dbReference type="PANTHER" id="PTHR24305">
    <property type="entry name" value="CYTOCHROME P450"/>
    <property type="match status" value="1"/>
</dbReference>
<keyword evidence="5" id="KW-1185">Reference proteome</keyword>
<dbReference type="InterPro" id="IPR036396">
    <property type="entry name" value="Cyt_P450_sf"/>
</dbReference>
<evidence type="ECO:0000256" key="1">
    <source>
        <dbReference type="ARBA" id="ARBA00010617"/>
    </source>
</evidence>
<keyword evidence="3" id="KW-1133">Transmembrane helix</keyword>
<dbReference type="AlphaFoldDB" id="A0A517L1B1"/>
<sequence length="736" mass="81055">MGHHTQSDSPSLLVRAYEGFILWHFLLTVLGLYLIFRVLGVSNGAILNTKQTDNALQAIFTAITTPLKNVPGPAWSRFTNLPLKKAVVGGRRIFFIDELHQKYGSVVRISPNEVSISDIDGFKQIHSFNARFSKNYWYDKLTIFPRHSVFTFATAKEHSARRKLFAKGFSKTTMRDHYEPVVAQKAKLAVEGIKKRALAGSADLMQWWTFLATDTVGELGFGESFGMLEKGEKTEYIRVLERALVGNGIGAELPFVRAIGRLIPTKVTREAFDATNYILQYGQKAVDNAKAMGGDLNLMSNVLREGEKEDSRLDDLDVQVEATSLIFAGSGTTANTLTYLVYAVLQRPDLHKQIEQEVAQLPETFNDSALENLPILNAALQETLRLYCAVPGTLPRVVPQGGVTIGGHFIPAGITVGTQAYTMHRKPDIWANPHAFDVTRWFKENEESMPPAAKTAFSYPVVPPIPSQEHKTMSSSLAFNCAIVTGGGGGLGRAFSEYLIKQGKKVIIVGRTESNLKSTSQEIGAAAYYVLDTGNIQTIPSFIQKVTQEHPDVDCIINNAGVQRPLEVSKMDAKEFLEKADQEIDINVRGPMHLILGLLPHFKDKKEATVMNISSTLGFLPSSIINPVYNGTKAWVHMFTTNLRTQLQASGDTKHIKVIEIAPPSVGTDLHREREDPDDNKGGSALSVDEFMGDVVEGWESGADLIGAGMSKQVISKWLNAYSEDYKKAADGYIGS</sequence>
<dbReference type="Proteomes" id="UP000316270">
    <property type="component" value="Chromosome 3"/>
</dbReference>
<dbReference type="InterPro" id="IPR002347">
    <property type="entry name" value="SDR_fam"/>
</dbReference>
<dbReference type="GO" id="GO:0004497">
    <property type="term" value="F:monooxygenase activity"/>
    <property type="evidence" value="ECO:0007669"/>
    <property type="project" value="InterPro"/>
</dbReference>
<evidence type="ECO:0000256" key="2">
    <source>
        <dbReference type="ARBA" id="ARBA00023002"/>
    </source>
</evidence>
<evidence type="ECO:0000256" key="3">
    <source>
        <dbReference type="SAM" id="Phobius"/>
    </source>
</evidence>
<evidence type="ECO:0000313" key="5">
    <source>
        <dbReference type="Proteomes" id="UP000316270"/>
    </source>
</evidence>
<dbReference type="InterPro" id="IPR036291">
    <property type="entry name" value="NAD(P)-bd_dom_sf"/>
</dbReference>
<reference evidence="4 5" key="1">
    <citation type="submission" date="2019-07" db="EMBL/GenBank/DDBJ databases">
        <title>Finished genome of Venturia effusa.</title>
        <authorList>
            <person name="Young C.A."/>
            <person name="Cox M.P."/>
            <person name="Ganley A.R.D."/>
            <person name="David W.J."/>
        </authorList>
    </citation>
    <scope>NUCLEOTIDE SEQUENCE [LARGE SCALE GENOMIC DNA]</scope>
    <source>
        <strain evidence="5">albino</strain>
    </source>
</reference>
<dbReference type="GO" id="GO:0005506">
    <property type="term" value="F:iron ion binding"/>
    <property type="evidence" value="ECO:0007669"/>
    <property type="project" value="InterPro"/>
</dbReference>
<dbReference type="Pfam" id="PF00067">
    <property type="entry name" value="p450"/>
    <property type="match status" value="1"/>
</dbReference>
<organism evidence="4 5">
    <name type="scientific">Venturia effusa</name>
    <dbReference type="NCBI Taxonomy" id="50376"/>
    <lineage>
        <taxon>Eukaryota</taxon>
        <taxon>Fungi</taxon>
        <taxon>Dikarya</taxon>
        <taxon>Ascomycota</taxon>
        <taxon>Pezizomycotina</taxon>
        <taxon>Dothideomycetes</taxon>
        <taxon>Pleosporomycetidae</taxon>
        <taxon>Venturiales</taxon>
        <taxon>Venturiaceae</taxon>
        <taxon>Venturia</taxon>
    </lineage>
</organism>
<gene>
    <name evidence="4" type="ORF">FKW77_005118</name>
</gene>
<dbReference type="STRING" id="50376.A0A517L1B1"/>
<comment type="similarity">
    <text evidence="1">Belongs to the cytochrome P450 family.</text>
</comment>
<dbReference type="PANTHER" id="PTHR24305:SF96">
    <property type="entry name" value="CYTOCHROME P450 MONOOXYGENASE STCB-RELATED"/>
    <property type="match status" value="1"/>
</dbReference>
<dbReference type="EMBL" id="CP042187">
    <property type="protein sequence ID" value="QDS69415.1"/>
    <property type="molecule type" value="Genomic_DNA"/>
</dbReference>
<dbReference type="Gene3D" id="3.40.50.720">
    <property type="entry name" value="NAD(P)-binding Rossmann-like Domain"/>
    <property type="match status" value="1"/>
</dbReference>
<dbReference type="SUPFAM" id="SSF48264">
    <property type="entry name" value="Cytochrome P450"/>
    <property type="match status" value="1"/>
</dbReference>
<dbReference type="InterPro" id="IPR050121">
    <property type="entry name" value="Cytochrome_P450_monoxygenase"/>
</dbReference>
<feature type="transmembrane region" description="Helical" evidence="3">
    <location>
        <begin position="20"/>
        <end position="40"/>
    </location>
</feature>
<dbReference type="PRINTS" id="PR00081">
    <property type="entry name" value="GDHRDH"/>
</dbReference>
<dbReference type="InterPro" id="IPR001128">
    <property type="entry name" value="Cyt_P450"/>
</dbReference>
<keyword evidence="3" id="KW-0472">Membrane</keyword>
<protein>
    <submittedName>
        <fullName evidence="4">Uncharacterized protein</fullName>
    </submittedName>
</protein>
<dbReference type="Gene3D" id="1.10.630.10">
    <property type="entry name" value="Cytochrome P450"/>
    <property type="match status" value="1"/>
</dbReference>
<name>A0A517L1B1_9PEZI</name>
<evidence type="ECO:0000313" key="4">
    <source>
        <dbReference type="EMBL" id="QDS69415.1"/>
    </source>
</evidence>
<dbReference type="Pfam" id="PF00106">
    <property type="entry name" value="adh_short"/>
    <property type="match status" value="1"/>
</dbReference>
<dbReference type="OrthoDB" id="1470350at2759"/>
<proteinExistence type="inferred from homology"/>
<dbReference type="GO" id="GO:0020037">
    <property type="term" value="F:heme binding"/>
    <property type="evidence" value="ECO:0007669"/>
    <property type="project" value="InterPro"/>
</dbReference>
<dbReference type="SUPFAM" id="SSF51735">
    <property type="entry name" value="NAD(P)-binding Rossmann-fold domains"/>
    <property type="match status" value="1"/>
</dbReference>
<keyword evidence="3" id="KW-0812">Transmembrane</keyword>